<keyword evidence="7" id="KW-0139">CF(1)</keyword>
<dbReference type="GO" id="GO:0045259">
    <property type="term" value="C:proton-transporting ATP synthase complex"/>
    <property type="evidence" value="ECO:0007669"/>
    <property type="project" value="UniProtKB-KW"/>
</dbReference>
<protein>
    <recommendedName>
        <fullName evidence="7">ATP synthase subunit delta</fullName>
    </recommendedName>
    <alternativeName>
        <fullName evidence="7">ATP synthase F(1) sector subunit delta</fullName>
    </alternativeName>
    <alternativeName>
        <fullName evidence="7">F-type ATPase subunit delta</fullName>
        <shortName evidence="7">F-ATPase subunit delta</shortName>
    </alternativeName>
</protein>
<dbReference type="SUPFAM" id="SSF47928">
    <property type="entry name" value="N-terminal domain of the delta subunit of the F1F0-ATP synthase"/>
    <property type="match status" value="1"/>
</dbReference>
<evidence type="ECO:0000256" key="6">
    <source>
        <dbReference type="ARBA" id="ARBA00023310"/>
    </source>
</evidence>
<organism evidence="8">
    <name type="scientific">uncultured Desulfobacterium sp</name>
    <dbReference type="NCBI Taxonomy" id="201089"/>
    <lineage>
        <taxon>Bacteria</taxon>
        <taxon>Pseudomonadati</taxon>
        <taxon>Thermodesulfobacteriota</taxon>
        <taxon>Desulfobacteria</taxon>
        <taxon>Desulfobacterales</taxon>
        <taxon>Desulfobacteriaceae</taxon>
        <taxon>Desulfobacterium</taxon>
        <taxon>environmental samples</taxon>
    </lineage>
</organism>
<evidence type="ECO:0000256" key="4">
    <source>
        <dbReference type="ARBA" id="ARBA00023065"/>
    </source>
</evidence>
<evidence type="ECO:0000256" key="7">
    <source>
        <dbReference type="HAMAP-Rule" id="MF_01416"/>
    </source>
</evidence>
<dbReference type="InterPro" id="IPR026015">
    <property type="entry name" value="ATP_synth_OSCP/delta_N_sf"/>
</dbReference>
<dbReference type="AlphaFoldDB" id="E1YLG5"/>
<keyword evidence="7" id="KW-1003">Cell membrane</keyword>
<keyword evidence="6 7" id="KW-0066">ATP synthesis</keyword>
<dbReference type="GO" id="GO:0005886">
    <property type="term" value="C:plasma membrane"/>
    <property type="evidence" value="ECO:0007669"/>
    <property type="project" value="UniProtKB-SubCell"/>
</dbReference>
<evidence type="ECO:0000256" key="1">
    <source>
        <dbReference type="ARBA" id="ARBA00004370"/>
    </source>
</evidence>
<comment type="function">
    <text evidence="7">F(1)F(0) ATP synthase produces ATP from ADP in the presence of a proton or sodium gradient. F-type ATPases consist of two structural domains, F(1) containing the extramembraneous catalytic core and F(0) containing the membrane proton channel, linked together by a central stalk and a peripheral stalk. During catalysis, ATP synthesis in the catalytic domain of F(1) is coupled via a rotary mechanism of the central stalk subunits to proton translocation.</text>
</comment>
<dbReference type="PRINTS" id="PR00125">
    <property type="entry name" value="ATPASEDELTA"/>
</dbReference>
<dbReference type="Pfam" id="PF00213">
    <property type="entry name" value="OSCP"/>
    <property type="match status" value="1"/>
</dbReference>
<name>E1YLG5_9BACT</name>
<keyword evidence="4 7" id="KW-0406">Ion transport</keyword>
<keyword evidence="5 7" id="KW-0472">Membrane</keyword>
<dbReference type="GO" id="GO:0046933">
    <property type="term" value="F:proton-transporting ATP synthase activity, rotational mechanism"/>
    <property type="evidence" value="ECO:0007669"/>
    <property type="project" value="UniProtKB-UniRule"/>
</dbReference>
<reference evidence="8" key="1">
    <citation type="journal article" date="2011" name="Environ. Microbiol.">
        <title>Genomic insights into the metabolic potential of the polycyclic aromatic hydrocarbon degrading sulfate-reducing Deltaproteobacterium N47.</title>
        <authorList>
            <person name="Bergmann F."/>
            <person name="Selesi D."/>
            <person name="Weinmaier T."/>
            <person name="Tischler P."/>
            <person name="Rattei T."/>
            <person name="Meckenstock R.U."/>
        </authorList>
    </citation>
    <scope>NUCLEOTIDE SEQUENCE</scope>
</reference>
<keyword evidence="2 7" id="KW-0813">Transport</keyword>
<keyword evidence="3 7" id="KW-0375">Hydrogen ion transport</keyword>
<dbReference type="PANTHER" id="PTHR11910">
    <property type="entry name" value="ATP SYNTHASE DELTA CHAIN"/>
    <property type="match status" value="1"/>
</dbReference>
<proteinExistence type="inferred from homology"/>
<comment type="similarity">
    <text evidence="7">Belongs to the ATPase delta chain family.</text>
</comment>
<evidence type="ECO:0000313" key="8">
    <source>
        <dbReference type="EMBL" id="CBX30948.1"/>
    </source>
</evidence>
<evidence type="ECO:0000256" key="2">
    <source>
        <dbReference type="ARBA" id="ARBA00022448"/>
    </source>
</evidence>
<comment type="function">
    <text evidence="7">This protein is part of the stalk that links CF(0) to CF(1). It either transmits conformational changes from CF(0) to CF(1) or is implicated in proton conduction.</text>
</comment>
<dbReference type="EMBL" id="FR695877">
    <property type="protein sequence ID" value="CBX30948.1"/>
    <property type="molecule type" value="Genomic_DNA"/>
</dbReference>
<dbReference type="InterPro" id="IPR000711">
    <property type="entry name" value="ATPase_OSCP/dsu"/>
</dbReference>
<dbReference type="HAMAP" id="MF_01416">
    <property type="entry name" value="ATP_synth_delta_bact"/>
    <property type="match status" value="1"/>
</dbReference>
<evidence type="ECO:0000256" key="3">
    <source>
        <dbReference type="ARBA" id="ARBA00022781"/>
    </source>
</evidence>
<sequence length="191" mass="21145">MFREGGGIVKNLAISRRYAKALLLIGKEDGNAEVYRSELDELTGMIVKEKGLEQALTNPLYDAAARKKVLQIIIEKMKLSKAMRSFLLLLFDKGRIGFLVTINDFYQKLADELKNVARASLVSATELKSETVEKIRNTLSKMTGKDIVLDIKVDSGLIGGVVSRIGDLVLDGSIKTQLLNMRESLKRGESV</sequence>
<dbReference type="NCBIfam" id="TIGR01145">
    <property type="entry name" value="ATP_synt_delta"/>
    <property type="match status" value="1"/>
</dbReference>
<evidence type="ECO:0000256" key="5">
    <source>
        <dbReference type="ARBA" id="ARBA00023136"/>
    </source>
</evidence>
<dbReference type="Gene3D" id="1.10.520.20">
    <property type="entry name" value="N-terminal domain of the delta subunit of the F1F0-ATP synthase"/>
    <property type="match status" value="1"/>
</dbReference>
<comment type="subcellular location">
    <subcellularLocation>
        <location evidence="7">Cell membrane</location>
        <topology evidence="7">Peripheral membrane protein</topology>
    </subcellularLocation>
    <subcellularLocation>
        <location evidence="1">Membrane</location>
    </subcellularLocation>
</comment>
<accession>E1YLG5</accession>
<gene>
    <name evidence="7" type="primary">atpH</name>
    <name evidence="8" type="ORF">N47_E44600</name>
</gene>